<dbReference type="GO" id="GO:0080146">
    <property type="term" value="F:L-cysteine desulfhydrase activity"/>
    <property type="evidence" value="ECO:0007669"/>
    <property type="project" value="TreeGrafter"/>
</dbReference>
<dbReference type="HAMAP" id="MF_01845">
    <property type="entry name" value="UPF0597"/>
    <property type="match status" value="1"/>
</dbReference>
<dbReference type="PANTHER" id="PTHR30501:SF2">
    <property type="entry name" value="UPF0597 PROTEIN YHAM"/>
    <property type="match status" value="1"/>
</dbReference>
<dbReference type="InterPro" id="IPR005130">
    <property type="entry name" value="Ser_deHydtase-like_asu"/>
</dbReference>
<comment type="caution">
    <text evidence="3">The sequence shown here is derived from an EMBL/GenBank/DDBJ whole genome shotgun (WGS) entry which is preliminary data.</text>
</comment>
<dbReference type="AlphaFoldDB" id="A0A9D1YMS0"/>
<keyword evidence="3" id="KW-0456">Lyase</keyword>
<organism evidence="3 4">
    <name type="scientific">Candidatus Eisenbergiella pullistercoris</name>
    <dbReference type="NCBI Taxonomy" id="2838555"/>
    <lineage>
        <taxon>Bacteria</taxon>
        <taxon>Bacillati</taxon>
        <taxon>Bacillota</taxon>
        <taxon>Clostridia</taxon>
        <taxon>Lachnospirales</taxon>
        <taxon>Lachnospiraceae</taxon>
        <taxon>Eisenbergiella</taxon>
    </lineage>
</organism>
<feature type="domain" description="Serine dehydratase-like alpha subunit" evidence="2">
    <location>
        <begin position="90"/>
        <end position="424"/>
    </location>
</feature>
<dbReference type="Proteomes" id="UP000824007">
    <property type="component" value="Unassembled WGS sequence"/>
</dbReference>
<evidence type="ECO:0000259" key="2">
    <source>
        <dbReference type="Pfam" id="PF03313"/>
    </source>
</evidence>
<dbReference type="GO" id="GO:0019450">
    <property type="term" value="P:L-cysteine catabolic process to pyruvate"/>
    <property type="evidence" value="ECO:0007669"/>
    <property type="project" value="TreeGrafter"/>
</dbReference>
<reference evidence="3" key="2">
    <citation type="submission" date="2021-04" db="EMBL/GenBank/DDBJ databases">
        <authorList>
            <person name="Gilroy R."/>
        </authorList>
    </citation>
    <scope>NUCLEOTIDE SEQUENCE</scope>
    <source>
        <strain evidence="3">ChiSxjej3B15-24422</strain>
    </source>
</reference>
<evidence type="ECO:0000313" key="3">
    <source>
        <dbReference type="EMBL" id="HIY59427.1"/>
    </source>
</evidence>
<dbReference type="PANTHER" id="PTHR30501">
    <property type="entry name" value="UPF0597 PROTEIN YHAM"/>
    <property type="match status" value="1"/>
</dbReference>
<evidence type="ECO:0000313" key="4">
    <source>
        <dbReference type="Proteomes" id="UP000824007"/>
    </source>
</evidence>
<evidence type="ECO:0000256" key="1">
    <source>
        <dbReference type="HAMAP-Rule" id="MF_01845"/>
    </source>
</evidence>
<gene>
    <name evidence="3" type="ORF">H9831_01905</name>
</gene>
<dbReference type="Pfam" id="PF03313">
    <property type="entry name" value="SDH_alpha"/>
    <property type="match status" value="1"/>
</dbReference>
<accession>A0A9D1YMS0</accession>
<protein>
    <recommendedName>
        <fullName evidence="1">UPF0597 protein H9831_01905</fullName>
    </recommendedName>
</protein>
<name>A0A9D1YMS0_9FIRM</name>
<comment type="similarity">
    <text evidence="1">Belongs to the UPF0597 family.</text>
</comment>
<dbReference type="InterPro" id="IPR021144">
    <property type="entry name" value="UPF0597"/>
</dbReference>
<dbReference type="PIRSF" id="PIRSF006054">
    <property type="entry name" value="UCP006054"/>
    <property type="match status" value="1"/>
</dbReference>
<reference evidence="3" key="1">
    <citation type="journal article" date="2021" name="PeerJ">
        <title>Extensive microbial diversity within the chicken gut microbiome revealed by metagenomics and culture.</title>
        <authorList>
            <person name="Gilroy R."/>
            <person name="Ravi A."/>
            <person name="Getino M."/>
            <person name="Pursley I."/>
            <person name="Horton D.L."/>
            <person name="Alikhan N.F."/>
            <person name="Baker D."/>
            <person name="Gharbi K."/>
            <person name="Hall N."/>
            <person name="Watson M."/>
            <person name="Adriaenssens E.M."/>
            <person name="Foster-Nyarko E."/>
            <person name="Jarju S."/>
            <person name="Secka A."/>
            <person name="Antonio M."/>
            <person name="Oren A."/>
            <person name="Chaudhuri R.R."/>
            <person name="La Ragione R."/>
            <person name="Hildebrand F."/>
            <person name="Pallen M.J."/>
        </authorList>
    </citation>
    <scope>NUCLEOTIDE SEQUENCE</scope>
    <source>
        <strain evidence="3">ChiSxjej3B15-24422</strain>
    </source>
</reference>
<proteinExistence type="inferred from homology"/>
<sequence>MKKTDERYEAYLNILKSELVPAFGCTEPIAVAYAAACVRGLLGGIPERMQVEASGNIIKNVKSVIVPNTGGMKGIEAAAAAGAVSGKEDRKLEVLEELTEADQKILQDYLAHTPITVSQAPGDLTFDLIVTGFRDGHEGRVRIAGAHTNVVLKELDGEVLLKKEIGGCYTQENERPRTAGPALTIEGIVDFAESVDPADVRETLERQIAYNTAISEEGLHGDYGANVGRVLLATYGGDVKVRARAAAAAGSDARMNGCELPVVINSGSGNQGLTASLPVIEYAKETGADREKLYRALVISNLTSVHLKEGIGRLSAYCGAVTAGAGAGAGIAWLLGGGLDEINHTIVNTLANVSGIICDGAKASCAAKIATSVEAGILGYYMYKNGQQFRGGDGIVKKGVENTIENVARLGRDGMRETDREILDIMIGDGGADRRCGE</sequence>
<dbReference type="EMBL" id="DXDD01000023">
    <property type="protein sequence ID" value="HIY59427.1"/>
    <property type="molecule type" value="Genomic_DNA"/>
</dbReference>